<evidence type="ECO:0000313" key="2">
    <source>
        <dbReference type="EMBL" id="CAH1780077.1"/>
    </source>
</evidence>
<dbReference type="SUPFAM" id="SSF47986">
    <property type="entry name" value="DEATH domain"/>
    <property type="match status" value="1"/>
</dbReference>
<dbReference type="PROSITE" id="PS50209">
    <property type="entry name" value="CARD"/>
    <property type="match status" value="1"/>
</dbReference>
<protein>
    <recommendedName>
        <fullName evidence="1">CARD domain-containing protein</fullName>
    </recommendedName>
</protein>
<gene>
    <name evidence="2" type="ORF">OFUS_LOCUS6820</name>
</gene>
<dbReference type="GO" id="GO:0070513">
    <property type="term" value="F:death domain binding"/>
    <property type="evidence" value="ECO:0007669"/>
    <property type="project" value="InterPro"/>
</dbReference>
<dbReference type="EMBL" id="CAIIXF020000003">
    <property type="protein sequence ID" value="CAH1780077.1"/>
    <property type="molecule type" value="Genomic_DNA"/>
</dbReference>
<keyword evidence="3" id="KW-1185">Reference proteome</keyword>
<organism evidence="2 3">
    <name type="scientific">Owenia fusiformis</name>
    <name type="common">Polychaete worm</name>
    <dbReference type="NCBI Taxonomy" id="6347"/>
    <lineage>
        <taxon>Eukaryota</taxon>
        <taxon>Metazoa</taxon>
        <taxon>Spiralia</taxon>
        <taxon>Lophotrochozoa</taxon>
        <taxon>Annelida</taxon>
        <taxon>Polychaeta</taxon>
        <taxon>Sedentaria</taxon>
        <taxon>Canalipalpata</taxon>
        <taxon>Sabellida</taxon>
        <taxon>Oweniida</taxon>
        <taxon>Oweniidae</taxon>
        <taxon>Owenia</taxon>
    </lineage>
</organism>
<dbReference type="GO" id="GO:0042981">
    <property type="term" value="P:regulation of apoptotic process"/>
    <property type="evidence" value="ECO:0007669"/>
    <property type="project" value="InterPro"/>
</dbReference>
<dbReference type="AlphaFoldDB" id="A0A8S4NHJ5"/>
<feature type="domain" description="CARD" evidence="1">
    <location>
        <begin position="26"/>
        <end position="115"/>
    </location>
</feature>
<comment type="caution">
    <text evidence="2">The sequence shown here is derived from an EMBL/GenBank/DDBJ whole genome shotgun (WGS) entry which is preliminary data.</text>
</comment>
<accession>A0A8S4NHJ5</accession>
<dbReference type="Proteomes" id="UP000749559">
    <property type="component" value="Unassembled WGS sequence"/>
</dbReference>
<dbReference type="PANTHER" id="PTHR15034">
    <property type="entry name" value="DEATH DOMAIN-CONTAINING PROTEIN CRADD"/>
    <property type="match status" value="1"/>
</dbReference>
<dbReference type="CDD" id="cd01671">
    <property type="entry name" value="CARD"/>
    <property type="match status" value="1"/>
</dbReference>
<dbReference type="GO" id="GO:0002020">
    <property type="term" value="F:protease binding"/>
    <property type="evidence" value="ECO:0007669"/>
    <property type="project" value="InterPro"/>
</dbReference>
<dbReference type="InterPro" id="IPR037939">
    <property type="entry name" value="CRADD"/>
</dbReference>
<proteinExistence type="predicted"/>
<reference evidence="2" key="1">
    <citation type="submission" date="2022-03" db="EMBL/GenBank/DDBJ databases">
        <authorList>
            <person name="Martin C."/>
        </authorList>
    </citation>
    <scope>NUCLEOTIDE SEQUENCE</scope>
</reference>
<evidence type="ECO:0000313" key="3">
    <source>
        <dbReference type="Proteomes" id="UP000749559"/>
    </source>
</evidence>
<evidence type="ECO:0000259" key="1">
    <source>
        <dbReference type="PROSITE" id="PS50209"/>
    </source>
</evidence>
<dbReference type="OrthoDB" id="5981554at2759"/>
<dbReference type="InterPro" id="IPR011029">
    <property type="entry name" value="DEATH-like_dom_sf"/>
</dbReference>
<dbReference type="InterPro" id="IPR001315">
    <property type="entry name" value="CARD"/>
</dbReference>
<dbReference type="PANTHER" id="PTHR15034:SF5">
    <property type="entry name" value="DEATH DOMAIN-CONTAINING PROTEIN CRADD"/>
    <property type="match status" value="1"/>
</dbReference>
<dbReference type="Gene3D" id="1.10.533.10">
    <property type="entry name" value="Death Domain, Fas"/>
    <property type="match status" value="1"/>
</dbReference>
<dbReference type="Pfam" id="PF00619">
    <property type="entry name" value="CARD"/>
    <property type="match status" value="1"/>
</dbReference>
<sequence length="371" mass="41807">MQRKQSAVNGAIEVTSPISPVPVGHMSPAHKETLKSLHAHIVEEVDAKHLMDVLYQNRVFTDEMKDEILSKQTRHEQMRELLDKLKYRDSNAFDVFVDVLKKDYPHIAESVDEELSRQTLVQTVYNLKLHLANGRIYKDSALVEEISELACALSKMYFVDENSTSNSTEVEISSNEVGTTSVDQFNDKQDVPISALKVPKSDRPNLTIRSHSFPGVVHHATENLTSEKSMLSSPLKYDKPSFSGYEYQAPEENDSPAAVDVTDSPLVITEPDPNSIIPKGEPVFYKLDWETNLLDNDKFVVIKRKHGPCEAVLCDEKLHVKKQLLESESVWHAVLSTDIVVLLYGDAKKKLFDVEGQFIRDMSPGEQLLSS</sequence>
<name>A0A8S4NHJ5_OWEFU</name>
<dbReference type="SMART" id="SM00114">
    <property type="entry name" value="CARD"/>
    <property type="match status" value="1"/>
</dbReference>